<evidence type="ECO:0000313" key="2">
    <source>
        <dbReference type="EMBL" id="MEZ0493583.1"/>
    </source>
</evidence>
<dbReference type="Proteomes" id="UP001566476">
    <property type="component" value="Unassembled WGS sequence"/>
</dbReference>
<evidence type="ECO:0000313" key="3">
    <source>
        <dbReference type="Proteomes" id="UP001566476"/>
    </source>
</evidence>
<sequence length="417" mass="41743">MPSTSRPTPPGAPPPLPVSGPAELLAVLPHLLGFHPADSVLLVELSAPDGGTGRRSPGLLVRADLPAAADGPASRAAARAVAEECLRLVRRVARPGSELLVVLHAPDARATPAVLLPGARAAATSHALRSGLEALRDAGAPAAGDHLLVGAGRWRTLTCSGPCCPPGGQERPVTAAASGGVLRVRAEAVWRGFAAAPDRAASLPPSTPADPDRCARAAAARRAPVPPAEARDLVATFDRAVQEAVAGPAPVLDAGWCGRLLRALEQVGVRDAVLLSGCRGPGTRRARRHLLRPEGAAAAAGGAEHPARALVQEVDPVRAGAAADLAVQVARCGGSRGGAQAWAVAGWLERVAGRPVRAGACAEQALRQDPRHRLAGLLDGAVRHGPGPSALVGAAGAAPAPALPTGAGGPVGAQARA</sequence>
<proteinExistence type="predicted"/>
<dbReference type="Pfam" id="PF13830">
    <property type="entry name" value="DUF4192"/>
    <property type="match status" value="1"/>
</dbReference>
<accession>A0ABV4I4G5</accession>
<gene>
    <name evidence="2" type="ORF">AB2L28_15190</name>
</gene>
<dbReference type="InterPro" id="IPR025447">
    <property type="entry name" value="DUF4192"/>
</dbReference>
<name>A0ABV4I4G5_9ACTN</name>
<dbReference type="EMBL" id="JBGGTQ010000007">
    <property type="protein sequence ID" value="MEZ0493583.1"/>
    <property type="molecule type" value="Genomic_DNA"/>
</dbReference>
<keyword evidence="3" id="KW-1185">Reference proteome</keyword>
<dbReference type="RefSeq" id="WP_370719823.1">
    <property type="nucleotide sequence ID" value="NZ_JBGGTQ010000007.1"/>
</dbReference>
<feature type="compositionally biased region" description="Low complexity" evidence="1">
    <location>
        <begin position="393"/>
        <end position="405"/>
    </location>
</feature>
<feature type="region of interest" description="Disordered" evidence="1">
    <location>
        <begin position="393"/>
        <end position="417"/>
    </location>
</feature>
<reference evidence="2 3" key="1">
    <citation type="submission" date="2024-07" db="EMBL/GenBank/DDBJ databases">
        <authorList>
            <person name="Thanompreechachai J."/>
            <person name="Duangmal K."/>
        </authorList>
    </citation>
    <scope>NUCLEOTIDE SEQUENCE [LARGE SCALE GENOMIC DNA]</scope>
    <source>
        <strain evidence="2 3">TBRC 1896</strain>
    </source>
</reference>
<protein>
    <submittedName>
        <fullName evidence="2">DUF4192 family protein</fullName>
    </submittedName>
</protein>
<comment type="caution">
    <text evidence="2">The sequence shown here is derived from an EMBL/GenBank/DDBJ whole genome shotgun (WGS) entry which is preliminary data.</text>
</comment>
<organism evidence="2 3">
    <name type="scientific">Kineococcus mangrovi</name>
    <dbReference type="NCBI Taxonomy" id="1660183"/>
    <lineage>
        <taxon>Bacteria</taxon>
        <taxon>Bacillati</taxon>
        <taxon>Actinomycetota</taxon>
        <taxon>Actinomycetes</taxon>
        <taxon>Kineosporiales</taxon>
        <taxon>Kineosporiaceae</taxon>
        <taxon>Kineococcus</taxon>
    </lineage>
</organism>
<evidence type="ECO:0000256" key="1">
    <source>
        <dbReference type="SAM" id="MobiDB-lite"/>
    </source>
</evidence>